<protein>
    <submittedName>
        <fullName evidence="1">8186_t:CDS:1</fullName>
    </submittedName>
</protein>
<evidence type="ECO:0000313" key="1">
    <source>
        <dbReference type="EMBL" id="CAG8789531.1"/>
    </source>
</evidence>
<evidence type="ECO:0000313" key="2">
    <source>
        <dbReference type="Proteomes" id="UP000789759"/>
    </source>
</evidence>
<dbReference type="AlphaFoldDB" id="A0A9N9JP68"/>
<comment type="caution">
    <text evidence="1">The sequence shown here is derived from an EMBL/GenBank/DDBJ whole genome shotgun (WGS) entry which is preliminary data.</text>
</comment>
<dbReference type="EMBL" id="CAJVQA010026594">
    <property type="protein sequence ID" value="CAG8789531.1"/>
    <property type="molecule type" value="Genomic_DNA"/>
</dbReference>
<proteinExistence type="predicted"/>
<dbReference type="OrthoDB" id="2444054at2759"/>
<dbReference type="Proteomes" id="UP000789759">
    <property type="component" value="Unassembled WGS sequence"/>
</dbReference>
<keyword evidence="2" id="KW-1185">Reference proteome</keyword>
<reference evidence="1" key="1">
    <citation type="submission" date="2021-06" db="EMBL/GenBank/DDBJ databases">
        <authorList>
            <person name="Kallberg Y."/>
            <person name="Tangrot J."/>
            <person name="Rosling A."/>
        </authorList>
    </citation>
    <scope>NUCLEOTIDE SEQUENCE</scope>
    <source>
        <strain evidence="1">FL966</strain>
    </source>
</reference>
<sequence length="171" mass="19987">MNEPDINDLNMNKLDINEHEMNKPDIIEPDINEPNINENNILEKCTNHYKALVEHYENEVLLSEEMPKKLFNEISLVGSDEYFENDFDRINFKSIIGLNDFKNQGDTSQEIAKKIANLIDDTKKPRKHQDPECQRDHGSIECFDYSGTLRISINMITNNASIYLKHKILYK</sequence>
<name>A0A9N9JP68_9GLOM</name>
<gene>
    <name evidence="1" type="ORF">CPELLU_LOCUS16912</name>
</gene>
<organism evidence="1 2">
    <name type="scientific">Cetraspora pellucida</name>
    <dbReference type="NCBI Taxonomy" id="1433469"/>
    <lineage>
        <taxon>Eukaryota</taxon>
        <taxon>Fungi</taxon>
        <taxon>Fungi incertae sedis</taxon>
        <taxon>Mucoromycota</taxon>
        <taxon>Glomeromycotina</taxon>
        <taxon>Glomeromycetes</taxon>
        <taxon>Diversisporales</taxon>
        <taxon>Gigasporaceae</taxon>
        <taxon>Cetraspora</taxon>
    </lineage>
</organism>
<accession>A0A9N9JP68</accession>